<evidence type="ECO:0000313" key="1">
    <source>
        <dbReference type="EMBL" id="MDR6242087.1"/>
    </source>
</evidence>
<evidence type="ECO:0000313" key="2">
    <source>
        <dbReference type="Proteomes" id="UP001185092"/>
    </source>
</evidence>
<name>A0AAE3XS06_9BACT</name>
<dbReference type="RefSeq" id="WP_309943461.1">
    <property type="nucleotide sequence ID" value="NZ_JAVDQD010000018.1"/>
</dbReference>
<protein>
    <submittedName>
        <fullName evidence="1">Uncharacterized protein</fullName>
    </submittedName>
</protein>
<accession>A0AAE3XS06</accession>
<reference evidence="1" key="1">
    <citation type="submission" date="2023-07" db="EMBL/GenBank/DDBJ databases">
        <title>Genomic Encyclopedia of Type Strains, Phase IV (KMG-IV): sequencing the most valuable type-strain genomes for metagenomic binning, comparative biology and taxonomic classification.</title>
        <authorList>
            <person name="Goeker M."/>
        </authorList>
    </citation>
    <scope>NUCLEOTIDE SEQUENCE</scope>
    <source>
        <strain evidence="1">DSM 26174</strain>
    </source>
</reference>
<organism evidence="1 2">
    <name type="scientific">Aureibacter tunicatorum</name>
    <dbReference type="NCBI Taxonomy" id="866807"/>
    <lineage>
        <taxon>Bacteria</taxon>
        <taxon>Pseudomonadati</taxon>
        <taxon>Bacteroidota</taxon>
        <taxon>Cytophagia</taxon>
        <taxon>Cytophagales</taxon>
        <taxon>Persicobacteraceae</taxon>
        <taxon>Aureibacter</taxon>
    </lineage>
</organism>
<comment type="caution">
    <text evidence="1">The sequence shown here is derived from an EMBL/GenBank/DDBJ whole genome shotgun (WGS) entry which is preliminary data.</text>
</comment>
<gene>
    <name evidence="1" type="ORF">HNQ88_005174</name>
</gene>
<sequence length="49" mass="5361">MKNLSFKELNDLNGGIVEGGCVIICPFPKPPIGFPRPIPMPLPIEPILF</sequence>
<dbReference type="EMBL" id="JAVDQD010000018">
    <property type="protein sequence ID" value="MDR6242087.1"/>
    <property type="molecule type" value="Genomic_DNA"/>
</dbReference>
<keyword evidence="2" id="KW-1185">Reference proteome</keyword>
<dbReference type="Proteomes" id="UP001185092">
    <property type="component" value="Unassembled WGS sequence"/>
</dbReference>
<dbReference type="AlphaFoldDB" id="A0AAE3XS06"/>
<proteinExistence type="predicted"/>